<reference evidence="1" key="1">
    <citation type="submission" date="2020-01" db="EMBL/GenBank/DDBJ databases">
        <authorList>
            <person name="Mishra B."/>
        </authorList>
    </citation>
    <scope>NUCLEOTIDE SEQUENCE [LARGE SCALE GENOMIC DNA]</scope>
</reference>
<proteinExistence type="predicted"/>
<evidence type="ECO:0008006" key="3">
    <source>
        <dbReference type="Google" id="ProtNLM"/>
    </source>
</evidence>
<dbReference type="OrthoDB" id="1731868at2759"/>
<accession>A0A6D2KYM1</accession>
<dbReference type="Proteomes" id="UP000467841">
    <property type="component" value="Unassembled WGS sequence"/>
</dbReference>
<dbReference type="EMBL" id="CACVBM020001682">
    <property type="protein sequence ID" value="CAA7057253.1"/>
    <property type="molecule type" value="Genomic_DNA"/>
</dbReference>
<organism evidence="1 2">
    <name type="scientific">Microthlaspi erraticum</name>
    <dbReference type="NCBI Taxonomy" id="1685480"/>
    <lineage>
        <taxon>Eukaryota</taxon>
        <taxon>Viridiplantae</taxon>
        <taxon>Streptophyta</taxon>
        <taxon>Embryophyta</taxon>
        <taxon>Tracheophyta</taxon>
        <taxon>Spermatophyta</taxon>
        <taxon>Magnoliopsida</taxon>
        <taxon>eudicotyledons</taxon>
        <taxon>Gunneridae</taxon>
        <taxon>Pentapetalae</taxon>
        <taxon>rosids</taxon>
        <taxon>malvids</taxon>
        <taxon>Brassicales</taxon>
        <taxon>Brassicaceae</taxon>
        <taxon>Coluteocarpeae</taxon>
        <taxon>Microthlaspi</taxon>
    </lineage>
</organism>
<comment type="caution">
    <text evidence="1">The sequence shown here is derived from an EMBL/GenBank/DDBJ whole genome shotgun (WGS) entry which is preliminary data.</text>
</comment>
<keyword evidence="2" id="KW-1185">Reference proteome</keyword>
<sequence length="273" mass="31340">METPCRWSFLETRFRSRHKDSLAYRRTTRTVVQTRLCRLEQRSRVRSPHRSTQARDRERSSRAPCLYCGLTEQFDRFELTRIPRGENSAADALDALASTSDPLLKRIIPVEGIDNPSIDIAIKSAEPKEIATITNDSGTSEQTPEASRSLIEQLGSPIELQVPETADPEGTARERQFVTDEQYHARPDWRIPIFEYIQNRTQPSDKWEAQKLRAKWSRYCIMTDKLYKRSLVEPYLRCVNGLEALAILANTHDRICGSHSGGQALANRVKCHR</sequence>
<dbReference type="PANTHER" id="PTHR48475:SF2">
    <property type="entry name" value="RIBONUCLEASE H"/>
    <property type="match status" value="1"/>
</dbReference>
<dbReference type="PANTHER" id="PTHR48475">
    <property type="entry name" value="RIBONUCLEASE H"/>
    <property type="match status" value="1"/>
</dbReference>
<evidence type="ECO:0000313" key="1">
    <source>
        <dbReference type="EMBL" id="CAA7057253.1"/>
    </source>
</evidence>
<protein>
    <recommendedName>
        <fullName evidence="3">RNase H type-1 domain-containing protein</fullName>
    </recommendedName>
</protein>
<gene>
    <name evidence="1" type="ORF">MERR_LOCUS44489</name>
</gene>
<evidence type="ECO:0000313" key="2">
    <source>
        <dbReference type="Proteomes" id="UP000467841"/>
    </source>
</evidence>
<dbReference type="AlphaFoldDB" id="A0A6D2KYM1"/>
<name>A0A6D2KYM1_9BRAS</name>